<accession>A0A3M8DR11</accession>
<gene>
    <name evidence="4" type="ORF">EDM56_08630</name>
</gene>
<dbReference type="OrthoDB" id="9813301at2"/>
<feature type="compositionally biased region" description="Polar residues" evidence="2">
    <location>
        <begin position="480"/>
        <end position="493"/>
    </location>
</feature>
<feature type="region of interest" description="Disordered" evidence="2">
    <location>
        <begin position="453"/>
        <end position="508"/>
    </location>
</feature>
<sequence length="508" mass="55960">MERSVARMPERSFLFALYLIIVLLSIGLTSLLANPLSALLAPKQLSPAVKVGGLSLGALDADQVKVRLHALLEAAKQKPVRVEYGEKRWTISAQQLGINYDEQGMYEDILYASVNSQGIKKIWNSWTNEPVSTQIPFQFTWNQEAAIETLQQIAKEVDQQPQNAAFSIQGGQIRYTPHQIGRELSVDETVKRMEVAMGTAQPEWTVVLAVKETPPSITGDKLEQITTQLAQASTALPADYKTVQKNLETLVKRLNGTLLASGSMFSFTKKLGPFVTGEDYMTLPTAHPLTETGGVQFGIGQAASTLYEAALRSGLEIRERHSHLQPQSYTTPGLDAAVWDGQLDLKLVNTFSHPVYIDAKIEQNRLFIRLYGSKEDVRQTEVRVENVETFPANTVVLVDGQMHSYEQMDARPGVSGVLAQVFRFTKTDKVPTGTKQELVSKDYYRPIPKVVYIGPPQTQTENGQTGEGTIGTERPADIPLQQTPAEGNVQGQAPSAFENDPNVIPPSP</sequence>
<dbReference type="PROSITE" id="PS51109">
    <property type="entry name" value="G5"/>
    <property type="match status" value="1"/>
</dbReference>
<name>A0A3M8DR11_9BACL</name>
<dbReference type="RefSeq" id="WP_122917486.1">
    <property type="nucleotide sequence ID" value="NZ_RHHQ01000007.1"/>
</dbReference>
<dbReference type="AlphaFoldDB" id="A0A3M8DR11"/>
<dbReference type="Proteomes" id="UP000271031">
    <property type="component" value="Unassembled WGS sequence"/>
</dbReference>
<evidence type="ECO:0000256" key="1">
    <source>
        <dbReference type="ARBA" id="ARBA00022729"/>
    </source>
</evidence>
<evidence type="ECO:0000313" key="5">
    <source>
        <dbReference type="Proteomes" id="UP000271031"/>
    </source>
</evidence>
<evidence type="ECO:0000259" key="3">
    <source>
        <dbReference type="PROSITE" id="PS51109"/>
    </source>
</evidence>
<keyword evidence="5" id="KW-1185">Reference proteome</keyword>
<organism evidence="4 5">
    <name type="scientific">Brevibacillus fluminis</name>
    <dbReference type="NCBI Taxonomy" id="511487"/>
    <lineage>
        <taxon>Bacteria</taxon>
        <taxon>Bacillati</taxon>
        <taxon>Bacillota</taxon>
        <taxon>Bacilli</taxon>
        <taxon>Bacillales</taxon>
        <taxon>Paenibacillaceae</taxon>
        <taxon>Brevibacillus</taxon>
    </lineage>
</organism>
<protein>
    <recommendedName>
        <fullName evidence="3">G5 domain-containing protein</fullName>
    </recommendedName>
</protein>
<dbReference type="InterPro" id="IPR052913">
    <property type="entry name" value="Glycopeptide_resist_protein"/>
</dbReference>
<dbReference type="PANTHER" id="PTHR35788:SF1">
    <property type="entry name" value="EXPORTED PROTEIN"/>
    <property type="match status" value="1"/>
</dbReference>
<evidence type="ECO:0000313" key="4">
    <source>
        <dbReference type="EMBL" id="RNB90560.1"/>
    </source>
</evidence>
<dbReference type="InterPro" id="IPR011098">
    <property type="entry name" value="G5_dom"/>
</dbReference>
<dbReference type="Pfam" id="PF04294">
    <property type="entry name" value="VanW"/>
    <property type="match status" value="1"/>
</dbReference>
<proteinExistence type="predicted"/>
<feature type="domain" description="G5" evidence="3">
    <location>
        <begin position="376"/>
        <end position="457"/>
    </location>
</feature>
<dbReference type="InterPro" id="IPR007391">
    <property type="entry name" value="Vancomycin_resist_VanW"/>
</dbReference>
<dbReference type="PANTHER" id="PTHR35788">
    <property type="entry name" value="EXPORTED PROTEIN-RELATED"/>
    <property type="match status" value="1"/>
</dbReference>
<keyword evidence="1" id="KW-0732">Signal</keyword>
<dbReference type="SMART" id="SM01208">
    <property type="entry name" value="G5"/>
    <property type="match status" value="1"/>
</dbReference>
<reference evidence="4 5" key="1">
    <citation type="submission" date="2018-10" db="EMBL/GenBank/DDBJ databases">
        <title>Phylogenomics of Brevibacillus.</title>
        <authorList>
            <person name="Dunlap C."/>
        </authorList>
    </citation>
    <scope>NUCLEOTIDE SEQUENCE [LARGE SCALE GENOMIC DNA]</scope>
    <source>
        <strain evidence="4 5">JCM 15716</strain>
    </source>
</reference>
<feature type="compositionally biased region" description="Low complexity" evidence="2">
    <location>
        <begin position="454"/>
        <end position="464"/>
    </location>
</feature>
<dbReference type="InterPro" id="IPR022029">
    <property type="entry name" value="YoaR-like_PG-bd"/>
</dbReference>
<comment type="caution">
    <text evidence="4">The sequence shown here is derived from an EMBL/GenBank/DDBJ whole genome shotgun (WGS) entry which is preliminary data.</text>
</comment>
<dbReference type="EMBL" id="RHHQ01000007">
    <property type="protein sequence ID" value="RNB90560.1"/>
    <property type="molecule type" value="Genomic_DNA"/>
</dbReference>
<evidence type="ECO:0000256" key="2">
    <source>
        <dbReference type="SAM" id="MobiDB-lite"/>
    </source>
</evidence>
<dbReference type="Pfam" id="PF12229">
    <property type="entry name" value="PG_binding_4"/>
    <property type="match status" value="1"/>
</dbReference>